<accession>A0AAW8MES4</accession>
<evidence type="ECO:0000313" key="1">
    <source>
        <dbReference type="EMBL" id="MDR6959974.1"/>
    </source>
</evidence>
<protein>
    <submittedName>
        <fullName evidence="1">Uncharacterized protein</fullName>
    </submittedName>
</protein>
<sequence>MNACIMADRTARLYVAGPMTVIGNFDLPTETLLEDPISPL</sequence>
<dbReference type="AlphaFoldDB" id="A0AAW8MES4"/>
<dbReference type="Proteomes" id="UP001252613">
    <property type="component" value="Unassembled WGS sequence"/>
</dbReference>
<name>A0AAW8MES4_9PSED</name>
<comment type="caution">
    <text evidence="1">The sequence shown here is derived from an EMBL/GenBank/DDBJ whole genome shotgun (WGS) entry which is preliminary data.</text>
</comment>
<evidence type="ECO:0000313" key="2">
    <source>
        <dbReference type="Proteomes" id="UP001252613"/>
    </source>
</evidence>
<reference evidence="1" key="1">
    <citation type="submission" date="2023-07" db="EMBL/GenBank/DDBJ databases">
        <title>Sorghum-associated microbial communities from plants grown in Nebraska, USA.</title>
        <authorList>
            <person name="Schachtman D."/>
        </authorList>
    </citation>
    <scope>NUCLEOTIDE SEQUENCE</scope>
    <source>
        <strain evidence="1">3432</strain>
    </source>
</reference>
<gene>
    <name evidence="1" type="ORF">J2W43_003974</name>
</gene>
<proteinExistence type="predicted"/>
<organism evidence="1 2">
    <name type="scientific">Pseudomonas brassicacearum</name>
    <dbReference type="NCBI Taxonomy" id="930166"/>
    <lineage>
        <taxon>Bacteria</taxon>
        <taxon>Pseudomonadati</taxon>
        <taxon>Pseudomonadota</taxon>
        <taxon>Gammaproteobacteria</taxon>
        <taxon>Pseudomonadales</taxon>
        <taxon>Pseudomonadaceae</taxon>
        <taxon>Pseudomonas</taxon>
    </lineage>
</organism>
<dbReference type="EMBL" id="JAVDVC010000008">
    <property type="protein sequence ID" value="MDR6959974.1"/>
    <property type="molecule type" value="Genomic_DNA"/>
</dbReference>